<dbReference type="Proteomes" id="UP000683213">
    <property type="component" value="Unassembled WGS sequence"/>
</dbReference>
<dbReference type="GO" id="GO:0005829">
    <property type="term" value="C:cytosol"/>
    <property type="evidence" value="ECO:0007669"/>
    <property type="project" value="TreeGrafter"/>
</dbReference>
<proteinExistence type="predicted"/>
<dbReference type="Gene3D" id="3.40.50.300">
    <property type="entry name" value="P-loop containing nucleotide triphosphate hydrolases"/>
    <property type="match status" value="1"/>
</dbReference>
<protein>
    <submittedName>
        <fullName evidence="5">AAA family ATPase</fullName>
    </submittedName>
    <submittedName>
        <fullName evidence="6">Cell division ATPase MinD</fullName>
    </submittedName>
</protein>
<dbReference type="AlphaFoldDB" id="A0A7J4J104"/>
<dbReference type="EMBL" id="DUFG01000029">
    <property type="protein sequence ID" value="HIH08896.1"/>
    <property type="molecule type" value="Genomic_DNA"/>
</dbReference>
<dbReference type="InterPro" id="IPR027417">
    <property type="entry name" value="P-loop_NTPase"/>
</dbReference>
<feature type="domain" description="CobQ/CobB/MinD/ParA nucleotide binding" evidence="4">
    <location>
        <begin position="5"/>
        <end position="208"/>
    </location>
</feature>
<keyword evidence="6" id="KW-0131">Cell cycle</keyword>
<dbReference type="NCBIfam" id="TIGR01969">
    <property type="entry name" value="minD_arch"/>
    <property type="match status" value="1"/>
</dbReference>
<dbReference type="InterPro" id="IPR002586">
    <property type="entry name" value="CobQ/CobB/MinD/ParA_Nub-bd_dom"/>
</dbReference>
<dbReference type="GO" id="GO:0005524">
    <property type="term" value="F:ATP binding"/>
    <property type="evidence" value="ECO:0007669"/>
    <property type="project" value="UniProtKB-KW"/>
</dbReference>
<evidence type="ECO:0000313" key="7">
    <source>
        <dbReference type="Proteomes" id="UP000577419"/>
    </source>
</evidence>
<keyword evidence="2 3" id="KW-0067">ATP-binding</keyword>
<dbReference type="EMBL" id="JAGVWF010000018">
    <property type="protein sequence ID" value="MBS3059035.1"/>
    <property type="molecule type" value="Genomic_DNA"/>
</dbReference>
<name>A0A7J4J104_9ARCH</name>
<dbReference type="PANTHER" id="PTHR43384:SF10">
    <property type="entry name" value="ATPASE INVOLVED IN CHROMOSOME PARTITIONING, PARA_MIND FAMILY"/>
    <property type="match status" value="1"/>
</dbReference>
<dbReference type="InterPro" id="IPR050625">
    <property type="entry name" value="ParA/MinD_ATPase"/>
</dbReference>
<dbReference type="Proteomes" id="UP000577419">
    <property type="component" value="Unassembled WGS sequence"/>
</dbReference>
<reference evidence="7" key="1">
    <citation type="journal article" date="2020" name="bioRxiv">
        <title>A rank-normalized archaeal taxonomy based on genome phylogeny resolves widespread incomplete and uneven classifications.</title>
        <authorList>
            <person name="Rinke C."/>
            <person name="Chuvochina M."/>
            <person name="Mussig A.J."/>
            <person name="Chaumeil P.-A."/>
            <person name="Waite D.W."/>
            <person name="Whitman W.B."/>
            <person name="Parks D.H."/>
            <person name="Hugenholtz P."/>
        </authorList>
    </citation>
    <scope>NUCLEOTIDE SEQUENCE [LARGE SCALE GENOMIC DNA]</scope>
</reference>
<dbReference type="GO" id="GO:0016887">
    <property type="term" value="F:ATP hydrolysis activity"/>
    <property type="evidence" value="ECO:0007669"/>
    <property type="project" value="TreeGrafter"/>
</dbReference>
<dbReference type="Pfam" id="PF01656">
    <property type="entry name" value="CbiA"/>
    <property type="match status" value="1"/>
</dbReference>
<keyword evidence="6" id="KW-0132">Cell division</keyword>
<evidence type="ECO:0000259" key="4">
    <source>
        <dbReference type="Pfam" id="PF01656"/>
    </source>
</evidence>
<dbReference type="GO" id="GO:0009898">
    <property type="term" value="C:cytoplasmic side of plasma membrane"/>
    <property type="evidence" value="ECO:0007669"/>
    <property type="project" value="TreeGrafter"/>
</dbReference>
<accession>A0A7J4J104</accession>
<reference evidence="6" key="2">
    <citation type="submission" date="2021-03" db="EMBL/GenBank/DDBJ databases">
        <authorList>
            <person name="Jaffe A."/>
        </authorList>
    </citation>
    <scope>NUCLEOTIDE SEQUENCE</scope>
    <source>
        <strain evidence="6">RIFCSPHIGHO2_01_FULL_GW2011_AR10_43_9</strain>
    </source>
</reference>
<dbReference type="GO" id="GO:0051782">
    <property type="term" value="P:negative regulation of cell division"/>
    <property type="evidence" value="ECO:0007669"/>
    <property type="project" value="TreeGrafter"/>
</dbReference>
<evidence type="ECO:0000256" key="1">
    <source>
        <dbReference type="ARBA" id="ARBA00022741"/>
    </source>
</evidence>
<dbReference type="SUPFAM" id="SSF52540">
    <property type="entry name" value="P-loop containing nucleoside triphosphate hydrolases"/>
    <property type="match status" value="1"/>
</dbReference>
<evidence type="ECO:0000256" key="2">
    <source>
        <dbReference type="ARBA" id="ARBA00022840"/>
    </source>
</evidence>
<dbReference type="InterPro" id="IPR025501">
    <property type="entry name" value="MinD_FleN"/>
</dbReference>
<dbReference type="GO" id="GO:0051301">
    <property type="term" value="P:cell division"/>
    <property type="evidence" value="ECO:0007669"/>
    <property type="project" value="UniProtKB-KW"/>
</dbReference>
<dbReference type="PIRSF" id="PIRSF003092">
    <property type="entry name" value="MinD"/>
    <property type="match status" value="1"/>
</dbReference>
<feature type="binding site" evidence="3">
    <location>
        <begin position="11"/>
        <end position="18"/>
    </location>
    <ligand>
        <name>ATP</name>
        <dbReference type="ChEBI" id="CHEBI:30616"/>
    </ligand>
</feature>
<evidence type="ECO:0000313" key="6">
    <source>
        <dbReference type="EMBL" id="MBS3059035.1"/>
    </source>
</evidence>
<dbReference type="PANTHER" id="PTHR43384">
    <property type="entry name" value="SEPTUM SITE-DETERMINING PROTEIN MIND HOMOLOG, CHLOROPLASTIC-RELATED"/>
    <property type="match status" value="1"/>
</dbReference>
<keyword evidence="1 3" id="KW-0547">Nucleotide-binding</keyword>
<evidence type="ECO:0000256" key="3">
    <source>
        <dbReference type="PIRSR" id="PIRSR003092-1"/>
    </source>
</evidence>
<organism evidence="5 7">
    <name type="scientific">Candidatus Iainarchaeum sp</name>
    <dbReference type="NCBI Taxonomy" id="3101447"/>
    <lineage>
        <taxon>Archaea</taxon>
        <taxon>Candidatus Iainarchaeota</taxon>
        <taxon>Candidatus Iainarchaeia</taxon>
        <taxon>Candidatus Iainarchaeales</taxon>
        <taxon>Candidatus Iainarchaeaceae</taxon>
        <taxon>Candidatus Iainarchaeum</taxon>
    </lineage>
</organism>
<reference evidence="6" key="3">
    <citation type="submission" date="2021-05" db="EMBL/GenBank/DDBJ databases">
        <title>Protein family content uncovers lineage relationships and bacterial pathway maintenance mechanisms in DPANN archaea.</title>
        <authorList>
            <person name="Castelle C.J."/>
            <person name="Meheust R."/>
            <person name="Jaffe A.L."/>
            <person name="Seitz K."/>
            <person name="Gong X."/>
            <person name="Baker B.J."/>
            <person name="Banfield J.F."/>
        </authorList>
    </citation>
    <scope>NUCLEOTIDE SEQUENCE</scope>
    <source>
        <strain evidence="6">RIFCSPHIGHO2_01_FULL_GW2011_AR10_43_9</strain>
    </source>
</reference>
<dbReference type="InterPro" id="IPR010224">
    <property type="entry name" value="MinD_archaea"/>
</dbReference>
<comment type="caution">
    <text evidence="5">The sequence shown here is derived from an EMBL/GenBank/DDBJ whole genome shotgun (WGS) entry which is preliminary data.</text>
</comment>
<sequence>MGRVIALVSGKGGVGKTTIAAELGIALAKRNLKVCLIDADVAMANLSLLLNMQSSPLTLHDVLLGESAINDAIYDGPEGVKLIPSGLSLENYRRVDAERLQSVVESISGQFDFIILDCPAGIEKGVMAAIAAANEVLLITMPNSPSIADVLKAKITAQRLGTRVIGVVVNFIRGEKGEINQDDIMKLLELPVYGMIPYDPEVRKSFMQEKVAPLMVRKPTSPAAVAVQRTAAKIAGIPVSFAEPARKRGFLANFFNKLLGIFRKKKVTNHIKEETEKK</sequence>
<gene>
    <name evidence="6" type="primary">minD</name>
    <name evidence="5" type="ORF">HA237_06025</name>
    <name evidence="6" type="ORF">J4224_01270</name>
</gene>
<evidence type="ECO:0000313" key="5">
    <source>
        <dbReference type="EMBL" id="HIH08896.1"/>
    </source>
</evidence>